<protein>
    <recommendedName>
        <fullName evidence="3">Aminoglycoside phosphotransferase domain-containing protein</fullName>
    </recommendedName>
</protein>
<evidence type="ECO:0000313" key="2">
    <source>
        <dbReference type="Proteomes" id="UP001611580"/>
    </source>
</evidence>
<comment type="caution">
    <text evidence="1">The sequence shown here is derived from an EMBL/GenBank/DDBJ whole genome shotgun (WGS) entry which is preliminary data.</text>
</comment>
<proteinExistence type="predicted"/>
<dbReference type="EMBL" id="JBIRYI010000005">
    <property type="protein sequence ID" value="MFI2487353.1"/>
    <property type="molecule type" value="Genomic_DNA"/>
</dbReference>
<accession>A0ABW7XJ20</accession>
<dbReference type="InterPro" id="IPR011009">
    <property type="entry name" value="Kinase-like_dom_sf"/>
</dbReference>
<name>A0ABW7XJ20_9MICO</name>
<gene>
    <name evidence="1" type="ORF">ACH47X_10620</name>
</gene>
<dbReference type="SUPFAM" id="SSF56112">
    <property type="entry name" value="Protein kinase-like (PK-like)"/>
    <property type="match status" value="1"/>
</dbReference>
<sequence length="378" mass="39900">MQNTVALAQSALTQTLGAVRLTDPVDLGGSARSQVLRCRVERACSSAPLAAGHDHPPTVIVKRFLSDAGAFVRETVGLDVCPGTPTLLAQDQEHGLIVMSDLGVLPTLADLLLGDDRDAAWDGARSWARALGRTTGGSRARVAEARSRLADAEPWDADADLRAGVDRLLEALAGGDAGPEGHAVADRRAAVEADLAATLHLRTPGAAAVVTPTDTCPDNAVLGPDGWRFLDLEGTDVQHAAFVAAYGLLPFATCWCVFDPPPGLTDMLLAELTAGLAEHAPEIVADPAWDTSVRQACAVYLVLVTGWLWKSTVAGRELVGPAGRSPSYRQLMVSRWRWGAINLRPELPALAAAFGDAAAWALDQWGADVEPTGYRAFR</sequence>
<organism evidence="1 2">
    <name type="scientific">Promicromonospora kroppenstedtii</name>
    <dbReference type="NCBI Taxonomy" id="440482"/>
    <lineage>
        <taxon>Bacteria</taxon>
        <taxon>Bacillati</taxon>
        <taxon>Actinomycetota</taxon>
        <taxon>Actinomycetes</taxon>
        <taxon>Micrococcales</taxon>
        <taxon>Promicromonosporaceae</taxon>
        <taxon>Promicromonospora</taxon>
    </lineage>
</organism>
<dbReference type="Proteomes" id="UP001611580">
    <property type="component" value="Unassembled WGS sequence"/>
</dbReference>
<reference evidence="1 2" key="1">
    <citation type="submission" date="2024-10" db="EMBL/GenBank/DDBJ databases">
        <title>The Natural Products Discovery Center: Release of the First 8490 Sequenced Strains for Exploring Actinobacteria Biosynthetic Diversity.</title>
        <authorList>
            <person name="Kalkreuter E."/>
            <person name="Kautsar S.A."/>
            <person name="Yang D."/>
            <person name="Bader C.D."/>
            <person name="Teijaro C.N."/>
            <person name="Fluegel L."/>
            <person name="Davis C.M."/>
            <person name="Simpson J.R."/>
            <person name="Lauterbach L."/>
            <person name="Steele A.D."/>
            <person name="Gui C."/>
            <person name="Meng S."/>
            <person name="Li G."/>
            <person name="Viehrig K."/>
            <person name="Ye F."/>
            <person name="Su P."/>
            <person name="Kiefer A.F."/>
            <person name="Nichols A."/>
            <person name="Cepeda A.J."/>
            <person name="Yan W."/>
            <person name="Fan B."/>
            <person name="Jiang Y."/>
            <person name="Adhikari A."/>
            <person name="Zheng C.-J."/>
            <person name="Schuster L."/>
            <person name="Cowan T.M."/>
            <person name="Smanski M.J."/>
            <person name="Chevrette M.G."/>
            <person name="De Carvalho L.P.S."/>
            <person name="Shen B."/>
        </authorList>
    </citation>
    <scope>NUCLEOTIDE SEQUENCE [LARGE SCALE GENOMIC DNA]</scope>
    <source>
        <strain evidence="1 2">NPDC019481</strain>
    </source>
</reference>
<dbReference type="RefSeq" id="WP_397403981.1">
    <property type="nucleotide sequence ID" value="NZ_JBIRYI010000005.1"/>
</dbReference>
<evidence type="ECO:0000313" key="1">
    <source>
        <dbReference type="EMBL" id="MFI2487353.1"/>
    </source>
</evidence>
<keyword evidence="2" id="KW-1185">Reference proteome</keyword>
<evidence type="ECO:0008006" key="3">
    <source>
        <dbReference type="Google" id="ProtNLM"/>
    </source>
</evidence>